<dbReference type="AlphaFoldDB" id="A0A368FGJ0"/>
<comment type="caution">
    <text evidence="2">The sequence shown here is derived from an EMBL/GenBank/DDBJ whole genome shotgun (WGS) entry which is preliminary data.</text>
</comment>
<keyword evidence="3" id="KW-1185">Reference proteome</keyword>
<keyword evidence="1" id="KW-0732">Signal</keyword>
<proteinExistence type="predicted"/>
<gene>
    <name evidence="2" type="ORF">ANCCAN_24314</name>
</gene>
<accession>A0A368FGJ0</accession>
<feature type="signal peptide" evidence="1">
    <location>
        <begin position="1"/>
        <end position="20"/>
    </location>
</feature>
<sequence>MDYLSQHLSHMSSWLQLLLCQLQELCVMHLDGHRSSTLTEPCPCSCSSPTVCSTVILHRNIRLLATWNCARSV</sequence>
<evidence type="ECO:0000313" key="2">
    <source>
        <dbReference type="EMBL" id="RCN29925.1"/>
    </source>
</evidence>
<dbReference type="EMBL" id="JOJR01001731">
    <property type="protein sequence ID" value="RCN29925.1"/>
    <property type="molecule type" value="Genomic_DNA"/>
</dbReference>
<name>A0A368FGJ0_ANCCA</name>
<reference evidence="2 3" key="1">
    <citation type="submission" date="2014-10" db="EMBL/GenBank/DDBJ databases">
        <title>Draft genome of the hookworm Ancylostoma caninum.</title>
        <authorList>
            <person name="Mitreva M."/>
        </authorList>
    </citation>
    <scope>NUCLEOTIDE SEQUENCE [LARGE SCALE GENOMIC DNA]</scope>
    <source>
        <strain evidence="2 3">Baltimore</strain>
    </source>
</reference>
<protein>
    <submittedName>
        <fullName evidence="2">Uncharacterized protein</fullName>
    </submittedName>
</protein>
<organism evidence="2 3">
    <name type="scientific">Ancylostoma caninum</name>
    <name type="common">Dog hookworm</name>
    <dbReference type="NCBI Taxonomy" id="29170"/>
    <lineage>
        <taxon>Eukaryota</taxon>
        <taxon>Metazoa</taxon>
        <taxon>Ecdysozoa</taxon>
        <taxon>Nematoda</taxon>
        <taxon>Chromadorea</taxon>
        <taxon>Rhabditida</taxon>
        <taxon>Rhabditina</taxon>
        <taxon>Rhabditomorpha</taxon>
        <taxon>Strongyloidea</taxon>
        <taxon>Ancylostomatidae</taxon>
        <taxon>Ancylostomatinae</taxon>
        <taxon>Ancylostoma</taxon>
    </lineage>
</organism>
<dbReference type="Proteomes" id="UP000252519">
    <property type="component" value="Unassembled WGS sequence"/>
</dbReference>
<evidence type="ECO:0000256" key="1">
    <source>
        <dbReference type="SAM" id="SignalP"/>
    </source>
</evidence>
<evidence type="ECO:0000313" key="3">
    <source>
        <dbReference type="Proteomes" id="UP000252519"/>
    </source>
</evidence>
<feature type="chain" id="PRO_5016885436" evidence="1">
    <location>
        <begin position="21"/>
        <end position="73"/>
    </location>
</feature>